<comment type="cofactor">
    <cofactor evidence="12">
        <name>Mg(2+)</name>
        <dbReference type="ChEBI" id="CHEBI:18420"/>
    </cofactor>
    <text evidence="12">Binds 2 magnesium ions per subunit. They probably participate in the reaction catalyzed by the enzyme. May bind an additional third magnesium ion after substrate binding.</text>
</comment>
<dbReference type="SMART" id="SM00485">
    <property type="entry name" value="XPGN"/>
    <property type="match status" value="1"/>
</dbReference>
<keyword evidence="7 12" id="KW-0269">Exonuclease</keyword>
<dbReference type="InterPro" id="IPR044752">
    <property type="entry name" value="PIN-like_EXO1"/>
</dbReference>
<dbReference type="PRINTS" id="PR00853">
    <property type="entry name" value="XPGRADSUPER"/>
</dbReference>
<keyword evidence="3 12" id="KW-0479">Metal-binding</keyword>
<keyword evidence="12" id="KW-0228">DNA excision</keyword>
<dbReference type="GO" id="GO:0006310">
    <property type="term" value="P:DNA recombination"/>
    <property type="evidence" value="ECO:0007669"/>
    <property type="project" value="TreeGrafter"/>
</dbReference>
<dbReference type="InterPro" id="IPR008918">
    <property type="entry name" value="HhH2"/>
</dbReference>
<dbReference type="OrthoDB" id="26491at2759"/>
<dbReference type="GO" id="GO:0006298">
    <property type="term" value="P:mismatch repair"/>
    <property type="evidence" value="ECO:0007669"/>
    <property type="project" value="TreeGrafter"/>
</dbReference>
<evidence type="ECO:0000256" key="11">
    <source>
        <dbReference type="ARBA" id="ARBA00023242"/>
    </source>
</evidence>
<dbReference type="GO" id="GO:0035312">
    <property type="term" value="F:5'-3' DNA exonuclease activity"/>
    <property type="evidence" value="ECO:0007669"/>
    <property type="project" value="UniProtKB-UniRule"/>
</dbReference>
<evidence type="ECO:0000256" key="8">
    <source>
        <dbReference type="ARBA" id="ARBA00022842"/>
    </source>
</evidence>
<keyword evidence="9 12" id="KW-0238">DNA-binding</keyword>
<dbReference type="SUPFAM" id="SSF47807">
    <property type="entry name" value="5' to 3' exonuclease, C-terminal subdomain"/>
    <property type="match status" value="1"/>
</dbReference>
<keyword evidence="13" id="KW-0472">Membrane</keyword>
<dbReference type="InterPro" id="IPR006086">
    <property type="entry name" value="XPG-I_dom"/>
</dbReference>
<reference evidence="16" key="1">
    <citation type="journal article" date="2010" name="Science">
        <title>Plasticity of animal genome architecture unmasked by rapid evolution of a pelagic tunicate.</title>
        <authorList>
            <person name="Denoeud F."/>
            <person name="Henriet S."/>
            <person name="Mungpakdee S."/>
            <person name="Aury J.M."/>
            <person name="Da Silva C."/>
            <person name="Brinkmann H."/>
            <person name="Mikhaleva J."/>
            <person name="Olsen L.C."/>
            <person name="Jubin C."/>
            <person name="Canestro C."/>
            <person name="Bouquet J.M."/>
            <person name="Danks G."/>
            <person name="Poulain J."/>
            <person name="Campsteijn C."/>
            <person name="Adamski M."/>
            <person name="Cross I."/>
            <person name="Yadetie F."/>
            <person name="Muffato M."/>
            <person name="Louis A."/>
            <person name="Butcher S."/>
            <person name="Tsagkogeorga G."/>
            <person name="Konrad A."/>
            <person name="Singh S."/>
            <person name="Jensen M.F."/>
            <person name="Cong E.H."/>
            <person name="Eikeseth-Otteraa H."/>
            <person name="Noel B."/>
            <person name="Anthouard V."/>
            <person name="Porcel B.M."/>
            <person name="Kachouri-Lafond R."/>
            <person name="Nishino A."/>
            <person name="Ugolini M."/>
            <person name="Chourrout P."/>
            <person name="Nishida H."/>
            <person name="Aasland R."/>
            <person name="Huzurbazar S."/>
            <person name="Westhof E."/>
            <person name="Delsuc F."/>
            <person name="Lehrach H."/>
            <person name="Reinhardt R."/>
            <person name="Weissenbach J."/>
            <person name="Roy S.W."/>
            <person name="Artiguenave F."/>
            <person name="Postlethwait J.H."/>
            <person name="Manak J.R."/>
            <person name="Thompson E.M."/>
            <person name="Jaillon O."/>
            <person name="Du Pasquier L."/>
            <person name="Boudinot P."/>
            <person name="Liberles D.A."/>
            <person name="Volff J.N."/>
            <person name="Philippe H."/>
            <person name="Lenhard B."/>
            <person name="Roest Crollius H."/>
            <person name="Wincker P."/>
            <person name="Chourrout D."/>
        </authorList>
    </citation>
    <scope>NUCLEOTIDE SEQUENCE [LARGE SCALE GENOMIC DNA]</scope>
</reference>
<organism evidence="16">
    <name type="scientific">Oikopleura dioica</name>
    <name type="common">Tunicate</name>
    <dbReference type="NCBI Taxonomy" id="34765"/>
    <lineage>
        <taxon>Eukaryota</taxon>
        <taxon>Metazoa</taxon>
        <taxon>Chordata</taxon>
        <taxon>Tunicata</taxon>
        <taxon>Appendicularia</taxon>
        <taxon>Copelata</taxon>
        <taxon>Oikopleuridae</taxon>
        <taxon>Oikopleura</taxon>
    </lineage>
</organism>
<feature type="transmembrane region" description="Helical" evidence="13">
    <location>
        <begin position="436"/>
        <end position="456"/>
    </location>
</feature>
<evidence type="ECO:0000256" key="2">
    <source>
        <dbReference type="ARBA" id="ARBA00022722"/>
    </source>
</evidence>
<keyword evidence="12" id="KW-0267">Excision nuclease</keyword>
<dbReference type="GO" id="GO:0017108">
    <property type="term" value="F:5'-flap endonuclease activity"/>
    <property type="evidence" value="ECO:0007669"/>
    <property type="project" value="TreeGrafter"/>
</dbReference>
<evidence type="ECO:0000256" key="9">
    <source>
        <dbReference type="ARBA" id="ARBA00023125"/>
    </source>
</evidence>
<comment type="subcellular location">
    <subcellularLocation>
        <location evidence="1 12">Nucleus</location>
    </subcellularLocation>
</comment>
<evidence type="ECO:0000259" key="15">
    <source>
        <dbReference type="SMART" id="SM00485"/>
    </source>
</evidence>
<dbReference type="CDD" id="cd09857">
    <property type="entry name" value="PIN_EXO1"/>
    <property type="match status" value="1"/>
</dbReference>
<comment type="similarity">
    <text evidence="12">Belongs to the XPG/RAD2 endonuclease family. EXO1 subfamily.</text>
</comment>
<dbReference type="SMART" id="SM00279">
    <property type="entry name" value="HhH2"/>
    <property type="match status" value="1"/>
</dbReference>
<dbReference type="Gene3D" id="3.40.50.1010">
    <property type="entry name" value="5'-nuclease"/>
    <property type="match status" value="1"/>
</dbReference>
<dbReference type="InterPro" id="IPR029060">
    <property type="entry name" value="PIN-like_dom_sf"/>
</dbReference>
<feature type="domain" description="XPG N-terminal" evidence="15">
    <location>
        <begin position="1"/>
        <end position="102"/>
    </location>
</feature>
<name>E4X4N7_OIKDI</name>
<evidence type="ECO:0000256" key="10">
    <source>
        <dbReference type="ARBA" id="ARBA00023204"/>
    </source>
</evidence>
<keyword evidence="13" id="KW-0812">Transmembrane</keyword>
<dbReference type="EC" id="3.1.-.-" evidence="12"/>
<dbReference type="AlphaFoldDB" id="E4X4N7"/>
<dbReference type="GO" id="GO:0046872">
    <property type="term" value="F:metal ion binding"/>
    <property type="evidence" value="ECO:0007669"/>
    <property type="project" value="UniProtKB-UniRule"/>
</dbReference>
<dbReference type="EMBL" id="FN653024">
    <property type="protein sequence ID" value="CBY24027.1"/>
    <property type="molecule type" value="Genomic_DNA"/>
</dbReference>
<evidence type="ECO:0000313" key="17">
    <source>
        <dbReference type="Proteomes" id="UP000001307"/>
    </source>
</evidence>
<dbReference type="GO" id="GO:0003677">
    <property type="term" value="F:DNA binding"/>
    <property type="evidence" value="ECO:0007669"/>
    <property type="project" value="UniProtKB-UniRule"/>
</dbReference>
<dbReference type="InParanoid" id="E4X4N7"/>
<dbReference type="SMART" id="SM00484">
    <property type="entry name" value="XPGI"/>
    <property type="match status" value="1"/>
</dbReference>
<dbReference type="InterPro" id="IPR006085">
    <property type="entry name" value="XPG_DNA_repair_N"/>
</dbReference>
<comment type="function">
    <text evidence="12">5'-&gt;3' double-stranded DNA exonuclease which may also possess a cryptic 3'-&gt;5' double-stranded DNA exonuclease activity. Functions in DNA mismatch repair.</text>
</comment>
<sequence>MGISGLYDFITACVSKNKSISAIRGQVVAIDMPCWVHRGAVQDAQNVVMYPEKSSEKINAFCLKRLELLKKHNITPICVFDGEKLPSKKATNDQRRARREENRQRAITALKNGESAWNYFIQAIRISPAITQGVKNMCKEKGYMVITAPYEADAQLAWLSREKRVDAVITEDSDLFIFGTNRLITKLQDDGKCQIVDLARIDKVKELEKFDDKLRWFRYACIMQGCDYFPKGIPGFGLKTSVKLLLRAFEQNDHSLRAIMDKKDSYFNSKQLAKWEANMAEKIVQAEDTFYYQLIVDTKNKTVKPFQPYPEGKTDCDYPQCGSIQTIEDVRKSLKEKDMNIPEATGGKAEVKMEAKDDPMILQSPNMKNSLKRKSYDDGGLRKKEFKPDTSWRLNLANAIGKESLLPVSNGCLKPMKSVVPGRKLEQAETTMRSKYFRYFFFCSFCFLLGQIFACFML</sequence>
<keyword evidence="11 12" id="KW-0539">Nucleus</keyword>
<evidence type="ECO:0000256" key="5">
    <source>
        <dbReference type="ARBA" id="ARBA00022763"/>
    </source>
</evidence>
<evidence type="ECO:0000256" key="3">
    <source>
        <dbReference type="ARBA" id="ARBA00022723"/>
    </source>
</evidence>
<dbReference type="InterPro" id="IPR036279">
    <property type="entry name" value="5-3_exonuclease_C_sf"/>
</dbReference>
<keyword evidence="10 12" id="KW-0234">DNA repair</keyword>
<dbReference type="Pfam" id="PF00867">
    <property type="entry name" value="XPG_I"/>
    <property type="match status" value="1"/>
</dbReference>
<evidence type="ECO:0000259" key="14">
    <source>
        <dbReference type="SMART" id="SM00484"/>
    </source>
</evidence>
<dbReference type="Pfam" id="PF00752">
    <property type="entry name" value="XPG_N"/>
    <property type="match status" value="1"/>
</dbReference>
<keyword evidence="5 12" id="KW-0227">DNA damage</keyword>
<feature type="domain" description="XPG-I" evidence="14">
    <location>
        <begin position="139"/>
        <end position="212"/>
    </location>
</feature>
<evidence type="ECO:0000256" key="4">
    <source>
        <dbReference type="ARBA" id="ARBA00022759"/>
    </source>
</evidence>
<dbReference type="PANTHER" id="PTHR11081:SF8">
    <property type="entry name" value="EXONUCLEASE 1"/>
    <property type="match status" value="1"/>
</dbReference>
<protein>
    <recommendedName>
        <fullName evidence="12">Exonuclease 1</fullName>
        <ecNumber evidence="12">3.1.-.-</ecNumber>
    </recommendedName>
</protein>
<dbReference type="FunFam" id="3.40.50.1010:FF:000111">
    <property type="entry name" value="Exonuclease 1"/>
    <property type="match status" value="1"/>
</dbReference>
<dbReference type="PANTHER" id="PTHR11081">
    <property type="entry name" value="FLAP ENDONUCLEASE FAMILY MEMBER"/>
    <property type="match status" value="1"/>
</dbReference>
<evidence type="ECO:0000256" key="6">
    <source>
        <dbReference type="ARBA" id="ARBA00022801"/>
    </source>
</evidence>
<gene>
    <name evidence="16" type="ORF">GSOID_T00001367001</name>
</gene>
<evidence type="ECO:0000256" key="13">
    <source>
        <dbReference type="SAM" id="Phobius"/>
    </source>
</evidence>
<dbReference type="SUPFAM" id="SSF88723">
    <property type="entry name" value="PIN domain-like"/>
    <property type="match status" value="1"/>
</dbReference>
<keyword evidence="4" id="KW-0255">Endonuclease</keyword>
<evidence type="ECO:0000256" key="12">
    <source>
        <dbReference type="RuleBase" id="RU910737"/>
    </source>
</evidence>
<proteinExistence type="inferred from homology"/>
<evidence type="ECO:0000256" key="1">
    <source>
        <dbReference type="ARBA" id="ARBA00004123"/>
    </source>
</evidence>
<keyword evidence="13" id="KW-1133">Transmembrane helix</keyword>
<evidence type="ECO:0000256" key="7">
    <source>
        <dbReference type="ARBA" id="ARBA00022839"/>
    </source>
</evidence>
<keyword evidence="8 12" id="KW-0460">Magnesium</keyword>
<keyword evidence="6 12" id="KW-0378">Hydrolase</keyword>
<keyword evidence="2 12" id="KW-0540">Nuclease</keyword>
<dbReference type="Gene3D" id="1.10.150.20">
    <property type="entry name" value="5' to 3' exonuclease, C-terminal subdomain"/>
    <property type="match status" value="1"/>
</dbReference>
<accession>E4X4N7</accession>
<evidence type="ECO:0000313" key="16">
    <source>
        <dbReference type="EMBL" id="CBY24027.1"/>
    </source>
</evidence>
<dbReference type="Proteomes" id="UP000001307">
    <property type="component" value="Unassembled WGS sequence"/>
</dbReference>
<dbReference type="InterPro" id="IPR006084">
    <property type="entry name" value="XPG/Rad2"/>
</dbReference>
<dbReference type="GO" id="GO:0005634">
    <property type="term" value="C:nucleus"/>
    <property type="evidence" value="ECO:0007669"/>
    <property type="project" value="UniProtKB-SubCell"/>
</dbReference>
<keyword evidence="17" id="KW-1185">Reference proteome</keyword>